<gene>
    <name evidence="1" type="ORF">DCP95_05925</name>
    <name evidence="2" type="ORF">RR49_02462</name>
</gene>
<dbReference type="RefSeq" id="WP_045248374.1">
    <property type="nucleotide sequence ID" value="NZ_DAIQHQ010000002.1"/>
</dbReference>
<keyword evidence="3" id="KW-1185">Reference proteome</keyword>
<dbReference type="STRING" id="400772.RR49_02462"/>
<protein>
    <submittedName>
        <fullName evidence="2">Uncharacterized protein</fullName>
    </submittedName>
</protein>
<accession>A0A0F0LQ27</accession>
<evidence type="ECO:0000313" key="3">
    <source>
        <dbReference type="Proteomes" id="UP000033451"/>
    </source>
</evidence>
<reference evidence="1 4" key="2">
    <citation type="journal article" date="2018" name="Nat. Biotechnol.">
        <title>A standardized bacterial taxonomy based on genome phylogeny substantially revises the tree of life.</title>
        <authorList>
            <person name="Parks D.H."/>
            <person name="Chuvochina M."/>
            <person name="Waite D.W."/>
            <person name="Rinke C."/>
            <person name="Skarshewski A."/>
            <person name="Chaumeil P.A."/>
            <person name="Hugenholtz P."/>
        </authorList>
    </citation>
    <scope>NUCLEOTIDE SEQUENCE [LARGE SCALE GENOMIC DNA]</scope>
    <source>
        <strain evidence="1">UBA9152</strain>
    </source>
</reference>
<dbReference type="Proteomes" id="UP000033451">
    <property type="component" value="Unassembled WGS sequence"/>
</dbReference>
<name>A0A0F0LQ27_9MICO</name>
<comment type="caution">
    <text evidence="2">The sequence shown here is derived from an EMBL/GenBank/DDBJ whole genome shotgun (WGS) entry which is preliminary data.</text>
</comment>
<dbReference type="AlphaFoldDB" id="A0A0F0LQ27"/>
<proteinExistence type="predicted"/>
<evidence type="ECO:0000313" key="2">
    <source>
        <dbReference type="EMBL" id="KJL35243.1"/>
    </source>
</evidence>
<evidence type="ECO:0000313" key="1">
    <source>
        <dbReference type="EMBL" id="HAN24096.1"/>
    </source>
</evidence>
<organism evidence="2 3">
    <name type="scientific">Microbacterium ginsengisoli</name>
    <dbReference type="NCBI Taxonomy" id="400772"/>
    <lineage>
        <taxon>Bacteria</taxon>
        <taxon>Bacillati</taxon>
        <taxon>Actinomycetota</taxon>
        <taxon>Actinomycetes</taxon>
        <taxon>Micrococcales</taxon>
        <taxon>Microbacteriaceae</taxon>
        <taxon>Microbacterium</taxon>
    </lineage>
</organism>
<evidence type="ECO:0000313" key="4">
    <source>
        <dbReference type="Proteomes" id="UP000257479"/>
    </source>
</evidence>
<dbReference type="PATRIC" id="fig|400772.4.peg.2475"/>
<sequence length="72" mass="8013">MTLLTAPPEARTTTRSADERLLRVLARLLERAADDIHRRRACADERAARLDAYVAQRSTGTAARQLGLLPRS</sequence>
<dbReference type="Proteomes" id="UP000257479">
    <property type="component" value="Unassembled WGS sequence"/>
</dbReference>
<dbReference type="EMBL" id="JYIY01000079">
    <property type="protein sequence ID" value="KJL35243.1"/>
    <property type="molecule type" value="Genomic_DNA"/>
</dbReference>
<dbReference type="EMBL" id="DMNG01000102">
    <property type="protein sequence ID" value="HAN24096.1"/>
    <property type="molecule type" value="Genomic_DNA"/>
</dbReference>
<reference evidence="2 3" key="1">
    <citation type="submission" date="2015-02" db="EMBL/GenBank/DDBJ databases">
        <title>Draft genome sequences of ten Microbacterium spp. with emphasis on heavy metal contaminated environments.</title>
        <authorList>
            <person name="Corretto E."/>
        </authorList>
    </citation>
    <scope>NUCLEOTIDE SEQUENCE [LARGE SCALE GENOMIC DNA]</scope>
    <source>
        <strain evidence="2 3">DSM 18659</strain>
    </source>
</reference>